<evidence type="ECO:0000313" key="1">
    <source>
        <dbReference type="EMBL" id="KAJ4711866.1"/>
    </source>
</evidence>
<reference evidence="1 2" key="1">
    <citation type="journal article" date="2023" name="Science">
        <title>Complex scaffold remodeling in plant triterpene biosynthesis.</title>
        <authorList>
            <person name="De La Pena R."/>
            <person name="Hodgson H."/>
            <person name="Liu J.C."/>
            <person name="Stephenson M.J."/>
            <person name="Martin A.C."/>
            <person name="Owen C."/>
            <person name="Harkess A."/>
            <person name="Leebens-Mack J."/>
            <person name="Jimenez L.E."/>
            <person name="Osbourn A."/>
            <person name="Sattely E.S."/>
        </authorList>
    </citation>
    <scope>NUCLEOTIDE SEQUENCE [LARGE SCALE GENOMIC DNA]</scope>
    <source>
        <strain evidence="2">cv. JPN11</strain>
        <tissue evidence="1">Leaf</tissue>
    </source>
</reference>
<protein>
    <submittedName>
        <fullName evidence="1">RNA polymerase II transcriptional coactivator KELP</fullName>
    </submittedName>
</protein>
<dbReference type="EMBL" id="CM051401">
    <property type="protein sequence ID" value="KAJ4711866.1"/>
    <property type="molecule type" value="Genomic_DNA"/>
</dbReference>
<dbReference type="Proteomes" id="UP001164539">
    <property type="component" value="Chromosome 8"/>
</dbReference>
<comment type="caution">
    <text evidence="1">The sequence shown here is derived from an EMBL/GenBank/DDBJ whole genome shotgun (WGS) entry which is preliminary data.</text>
</comment>
<name>A0ACC1XKE9_MELAZ</name>
<accession>A0ACC1XKE9</accession>
<gene>
    <name evidence="1" type="ORF">OWV82_014209</name>
</gene>
<evidence type="ECO:0000313" key="2">
    <source>
        <dbReference type="Proteomes" id="UP001164539"/>
    </source>
</evidence>
<sequence length="162" mass="19087">MEAETRAKIEETVREILENSDMRETTEYQIRKQASEKMGLDLSQSEYKPFVRYVVNKFLEEQQQKNNKEEEQEEEEEDAKNDNLEYDDEGNPIICKLSDKRRVTIQDFRGRTLVSIREYYRKDGKELPSAKGIALTEEQWAALKKNVPAIEKAVKTMQSRTM</sequence>
<proteinExistence type="predicted"/>
<keyword evidence="2" id="KW-1185">Reference proteome</keyword>
<organism evidence="1 2">
    <name type="scientific">Melia azedarach</name>
    <name type="common">Chinaberry tree</name>
    <dbReference type="NCBI Taxonomy" id="155640"/>
    <lineage>
        <taxon>Eukaryota</taxon>
        <taxon>Viridiplantae</taxon>
        <taxon>Streptophyta</taxon>
        <taxon>Embryophyta</taxon>
        <taxon>Tracheophyta</taxon>
        <taxon>Spermatophyta</taxon>
        <taxon>Magnoliopsida</taxon>
        <taxon>eudicotyledons</taxon>
        <taxon>Gunneridae</taxon>
        <taxon>Pentapetalae</taxon>
        <taxon>rosids</taxon>
        <taxon>malvids</taxon>
        <taxon>Sapindales</taxon>
        <taxon>Meliaceae</taxon>
        <taxon>Melia</taxon>
    </lineage>
</organism>